<keyword evidence="4 6" id="KW-0472">Membrane</keyword>
<dbReference type="AlphaFoldDB" id="A0AA39HG82"/>
<dbReference type="GO" id="GO:0016020">
    <property type="term" value="C:membrane"/>
    <property type="evidence" value="ECO:0007669"/>
    <property type="project" value="UniProtKB-SubCell"/>
</dbReference>
<evidence type="ECO:0000259" key="7">
    <source>
        <dbReference type="PROSITE" id="PS50262"/>
    </source>
</evidence>
<dbReference type="GO" id="GO:0004930">
    <property type="term" value="F:G protein-coupled receptor activity"/>
    <property type="evidence" value="ECO:0007669"/>
    <property type="project" value="UniProtKB-KW"/>
</dbReference>
<dbReference type="PRINTS" id="PR00237">
    <property type="entry name" value="GPCRRHODOPSN"/>
</dbReference>
<keyword evidence="5" id="KW-0297">G-protein coupled receptor</keyword>
<dbReference type="PROSITE" id="PS00237">
    <property type="entry name" value="G_PROTEIN_RECEP_F1_1"/>
    <property type="match status" value="1"/>
</dbReference>
<evidence type="ECO:0000256" key="4">
    <source>
        <dbReference type="ARBA" id="ARBA00023136"/>
    </source>
</evidence>
<comment type="caution">
    <text evidence="8">The sequence shown here is derived from an EMBL/GenBank/DDBJ whole genome shotgun (WGS) entry which is preliminary data.</text>
</comment>
<dbReference type="PANTHER" id="PTHR47760:SF3">
    <property type="entry name" value="G-PROTEIN COUPLED RECEPTOR AH9.1-RELATED"/>
    <property type="match status" value="1"/>
</dbReference>
<keyword evidence="5" id="KW-0807">Transducer</keyword>
<dbReference type="InterPro" id="IPR017452">
    <property type="entry name" value="GPCR_Rhodpsn_7TM"/>
</dbReference>
<name>A0AA39HG82_9BILA</name>
<keyword evidence="5" id="KW-0675">Receptor</keyword>
<reference evidence="8" key="1">
    <citation type="submission" date="2023-06" db="EMBL/GenBank/DDBJ databases">
        <title>Genomic analysis of the entomopathogenic nematode Steinernema hermaphroditum.</title>
        <authorList>
            <person name="Schwarz E.M."/>
            <person name="Heppert J.K."/>
            <person name="Baniya A."/>
            <person name="Schwartz H.T."/>
            <person name="Tan C.-H."/>
            <person name="Antoshechkin I."/>
            <person name="Sternberg P.W."/>
            <person name="Goodrich-Blair H."/>
            <person name="Dillman A.R."/>
        </authorList>
    </citation>
    <scope>NUCLEOTIDE SEQUENCE</scope>
    <source>
        <strain evidence="8">PS9179</strain>
        <tissue evidence="8">Whole animal</tissue>
    </source>
</reference>
<evidence type="ECO:0000313" key="8">
    <source>
        <dbReference type="EMBL" id="KAK0404218.1"/>
    </source>
</evidence>
<feature type="domain" description="G-protein coupled receptors family 1 profile" evidence="7">
    <location>
        <begin position="117"/>
        <end position="388"/>
    </location>
</feature>
<sequence>MTRQTPGDCQKCRVALEAIRFRRIPGVLLGWCRPDRRRLAEDDRTASRPPRPPIVTIEVSPWTTTAVAAPEADDHVATGLPVDDLGALLLEDSRIRQVDFIAHSIVMPWLLGIGFVNQCINVLTLSRLLYNGLNGFLYLRASAVTDILSILATIPFCVRHASLHSPHSFVAMFYHAHIELPLINSLITASALCIVAMTIDRCLSIYSPIEFHKTPEAQHAQRIRLTIALLFVLSIGVFAPSAWERKLDSQLDAANRTVWVIRRNKELSGWRPFQAYLIFRELTARLGPIVILVILNFMISQRIQDTFAISAHPANAKRPSIRRRTHKHVRITRLLVITSTTFILCTLPASLLSIFINNTKEDSLGLQIFRAVANLLQVTSYLYNFYLYALFSEEYRKECLNVLGCSDRQRTSVTTGDTTTYKFSTVVTKRKRSYRTTLRGSLDATRTTFQTATGEAC</sequence>
<gene>
    <name evidence="8" type="ORF">QR680_017346</name>
</gene>
<comment type="similarity">
    <text evidence="5">Belongs to the G-protein coupled receptor 1 family.</text>
</comment>
<feature type="transmembrane region" description="Helical" evidence="6">
    <location>
        <begin position="331"/>
        <end position="356"/>
    </location>
</feature>
<feature type="transmembrane region" description="Helical" evidence="6">
    <location>
        <begin position="137"/>
        <end position="162"/>
    </location>
</feature>
<keyword evidence="3 6" id="KW-1133">Transmembrane helix</keyword>
<evidence type="ECO:0000256" key="5">
    <source>
        <dbReference type="RuleBase" id="RU000688"/>
    </source>
</evidence>
<dbReference type="Gene3D" id="1.20.1070.10">
    <property type="entry name" value="Rhodopsin 7-helix transmembrane proteins"/>
    <property type="match status" value="1"/>
</dbReference>
<evidence type="ECO:0000256" key="1">
    <source>
        <dbReference type="ARBA" id="ARBA00004370"/>
    </source>
</evidence>
<feature type="transmembrane region" description="Helical" evidence="6">
    <location>
        <begin position="182"/>
        <end position="203"/>
    </location>
</feature>
<dbReference type="SUPFAM" id="SSF81321">
    <property type="entry name" value="Family A G protein-coupled receptor-like"/>
    <property type="match status" value="1"/>
</dbReference>
<dbReference type="Proteomes" id="UP001175271">
    <property type="component" value="Unassembled WGS sequence"/>
</dbReference>
<dbReference type="Pfam" id="PF00001">
    <property type="entry name" value="7tm_1"/>
    <property type="match status" value="1"/>
</dbReference>
<dbReference type="EMBL" id="JAUCMV010000004">
    <property type="protein sequence ID" value="KAK0404218.1"/>
    <property type="molecule type" value="Genomic_DNA"/>
</dbReference>
<feature type="transmembrane region" description="Helical" evidence="6">
    <location>
        <begin position="223"/>
        <end position="243"/>
    </location>
</feature>
<evidence type="ECO:0000256" key="3">
    <source>
        <dbReference type="ARBA" id="ARBA00022989"/>
    </source>
</evidence>
<dbReference type="InterPro" id="IPR000276">
    <property type="entry name" value="GPCR_Rhodpsn"/>
</dbReference>
<keyword evidence="2 5" id="KW-0812">Transmembrane</keyword>
<evidence type="ECO:0000313" key="9">
    <source>
        <dbReference type="Proteomes" id="UP001175271"/>
    </source>
</evidence>
<dbReference type="InterPro" id="IPR053093">
    <property type="entry name" value="GPCR-like"/>
</dbReference>
<comment type="subcellular location">
    <subcellularLocation>
        <location evidence="1">Membrane</location>
    </subcellularLocation>
</comment>
<keyword evidence="9" id="KW-1185">Reference proteome</keyword>
<dbReference type="PANTHER" id="PTHR47760">
    <property type="entry name" value="G-PROTEIN COUPLED RECEPTOR B0563.6-LIKE PROTEIN-RELATED"/>
    <property type="match status" value="1"/>
</dbReference>
<protein>
    <recommendedName>
        <fullName evidence="7">G-protein coupled receptors family 1 profile domain-containing protein</fullName>
    </recommendedName>
</protein>
<proteinExistence type="inferred from homology"/>
<dbReference type="PROSITE" id="PS50262">
    <property type="entry name" value="G_PROTEIN_RECEP_F1_2"/>
    <property type="match status" value="1"/>
</dbReference>
<evidence type="ECO:0000256" key="6">
    <source>
        <dbReference type="SAM" id="Phobius"/>
    </source>
</evidence>
<evidence type="ECO:0000256" key="2">
    <source>
        <dbReference type="ARBA" id="ARBA00022692"/>
    </source>
</evidence>
<feature type="transmembrane region" description="Helical" evidence="6">
    <location>
        <begin position="282"/>
        <end position="299"/>
    </location>
</feature>
<accession>A0AA39HG82</accession>
<organism evidence="8 9">
    <name type="scientific">Steinernema hermaphroditum</name>
    <dbReference type="NCBI Taxonomy" id="289476"/>
    <lineage>
        <taxon>Eukaryota</taxon>
        <taxon>Metazoa</taxon>
        <taxon>Ecdysozoa</taxon>
        <taxon>Nematoda</taxon>
        <taxon>Chromadorea</taxon>
        <taxon>Rhabditida</taxon>
        <taxon>Tylenchina</taxon>
        <taxon>Panagrolaimomorpha</taxon>
        <taxon>Strongyloidoidea</taxon>
        <taxon>Steinernematidae</taxon>
        <taxon>Steinernema</taxon>
    </lineage>
</organism>
<feature type="transmembrane region" description="Helical" evidence="6">
    <location>
        <begin position="368"/>
        <end position="391"/>
    </location>
</feature>
<dbReference type="CDD" id="cd14978">
    <property type="entry name" value="7tmA_FMRFamide_R-like"/>
    <property type="match status" value="1"/>
</dbReference>